<dbReference type="InterPro" id="IPR044265">
    <property type="entry name" value="Terminase_large_su_BPP22"/>
</dbReference>
<dbReference type="InterPro" id="IPR035421">
    <property type="entry name" value="Terminase_6C"/>
</dbReference>
<feature type="domain" description="Terminase large subunit gp17-like C-terminal" evidence="2">
    <location>
        <begin position="307"/>
        <end position="457"/>
    </location>
</feature>
<gene>
    <name evidence="3" type="ORF">CRT60_00265</name>
</gene>
<name>A0A2B8BNF5_9PROT</name>
<evidence type="ECO:0000313" key="3">
    <source>
        <dbReference type="EMBL" id="PGH59451.1"/>
    </source>
</evidence>
<reference evidence="4" key="1">
    <citation type="submission" date="2017-10" db="EMBL/GenBank/DDBJ databases">
        <authorList>
            <person name="Kravchenko I.K."/>
            <person name="Grouzdev D.S."/>
        </authorList>
    </citation>
    <scope>NUCLEOTIDE SEQUENCE [LARGE SCALE GENOMIC DNA]</scope>
    <source>
        <strain evidence="4">B2</strain>
    </source>
</reference>
<dbReference type="Gene3D" id="3.30.420.280">
    <property type="match status" value="1"/>
</dbReference>
<dbReference type="Pfam" id="PF03237">
    <property type="entry name" value="Terminase_6N"/>
    <property type="match status" value="1"/>
</dbReference>
<evidence type="ECO:0000256" key="1">
    <source>
        <dbReference type="ARBA" id="ARBA00022612"/>
    </source>
</evidence>
<dbReference type="InterPro" id="IPR027417">
    <property type="entry name" value="P-loop_NTPase"/>
</dbReference>
<dbReference type="Pfam" id="PF17289">
    <property type="entry name" value="Terminase_6C"/>
    <property type="match status" value="1"/>
</dbReference>
<proteinExistence type="inferred from homology"/>
<dbReference type="EMBL" id="PDKW01000033">
    <property type="protein sequence ID" value="PGH59451.1"/>
    <property type="molecule type" value="Genomic_DNA"/>
</dbReference>
<dbReference type="OrthoDB" id="7594379at2"/>
<dbReference type="GO" id="GO:0016887">
    <property type="term" value="F:ATP hydrolysis activity"/>
    <property type="evidence" value="ECO:0007669"/>
    <property type="project" value="InterPro"/>
</dbReference>
<evidence type="ECO:0000259" key="2">
    <source>
        <dbReference type="Pfam" id="PF17289"/>
    </source>
</evidence>
<keyword evidence="1" id="KW-1188">Viral release from host cell</keyword>
<dbReference type="RefSeq" id="WP_098734462.1">
    <property type="nucleotide sequence ID" value="NZ_PDKW01000033.1"/>
</dbReference>
<protein>
    <submittedName>
        <fullName evidence="3">DNA packaging protein</fullName>
    </submittedName>
</protein>
<dbReference type="GO" id="GO:0004519">
    <property type="term" value="F:endonuclease activity"/>
    <property type="evidence" value="ECO:0007669"/>
    <property type="project" value="InterPro"/>
</dbReference>
<dbReference type="HAMAP" id="MF_04148">
    <property type="entry name" value="TERL_BPP22"/>
    <property type="match status" value="1"/>
</dbReference>
<dbReference type="AlphaFoldDB" id="A0A2B8BNF5"/>
<organism evidence="3 4">
    <name type="scientific">Azospirillum palustre</name>
    <dbReference type="NCBI Taxonomy" id="2044885"/>
    <lineage>
        <taxon>Bacteria</taxon>
        <taxon>Pseudomonadati</taxon>
        <taxon>Pseudomonadota</taxon>
        <taxon>Alphaproteobacteria</taxon>
        <taxon>Rhodospirillales</taxon>
        <taxon>Azospirillaceae</taxon>
        <taxon>Azospirillum</taxon>
    </lineage>
</organism>
<dbReference type="Gene3D" id="3.40.50.300">
    <property type="entry name" value="P-loop containing nucleotide triphosphate hydrolases"/>
    <property type="match status" value="1"/>
</dbReference>
<evidence type="ECO:0000313" key="4">
    <source>
        <dbReference type="Proteomes" id="UP000225379"/>
    </source>
</evidence>
<sequence>MARPSNFTPKASLPAELQGAITPEVADALKKEAARLLNERTLDLYRPYTKQLAFHTAGKSFRERLLMAGNQLGKTWSAGAECAMHLTGEYPEWWPGRRFDKPIAMWAGGVTSEAVRDTVQRVLMGRFGQFGTGMIPKRAIVETSSARGIAEALDTVTVNHKSGGQSLLGFKSYEKGREKWQGETLDIVWFDEEPPLEIYMEGLTRTNATNGFAMMTFTPLLGMSEVVQLFYPNPTSAGRHITNMTISDAEHYTEERRQEIIASYPIHERDARIKGIPMLGSGRVFPLPETAITVEPFAIPPHWPQIGGLDFGWDHPTAAVKLAWDRETDVVYVIATHRQSEATPAAVAQTLRPWGDWLPWAWPHDGLQHDRSSGQTVADLYRNERLQMLEERAMFEDGGSGVEAGILEMLQRMQAGRLKVFAHLGDWFEEFRVYHRKDGKIVKVADDLMSATRYALMCLRFASTPRKWNKPLRRNLSGVV</sequence>
<accession>A0A2B8BNF5</accession>
<dbReference type="Proteomes" id="UP000225379">
    <property type="component" value="Unassembled WGS sequence"/>
</dbReference>
<comment type="caution">
    <text evidence="3">The sequence shown here is derived from an EMBL/GenBank/DDBJ whole genome shotgun (WGS) entry which is preliminary data.</text>
</comment>
<keyword evidence="4" id="KW-1185">Reference proteome</keyword>